<sequence>MRKTILLLLVLVFILSPAFSQEWGNLELSTEVNSIYGQDYIFSAEKWWSENLGAGFSIFYNPSQNFSYKTFLQTPYLRFTLGEFYPKINLISENLQLKGFHLSFYLYNNEIFYMSGYGARKFPDLPYYTHLTNDVPLKILGWSLPIGENKYINLSLTSINDSQENYLIDASFLNKTSLPLGNIIIIQDASIFLKNSILYLSALNSTNLSIGSLSIKALFGYINPNTPSFYLLDPGDIGGIISLNLPLSSNLFPEYMLGYFYNVKKAEHKINLGINLGWNLSNYLNLTSSARYILSSKNNNWLYMQIALNFPTLEGTMWNSIYIKYEKSITQEDTSLGLRITYQF</sequence>
<dbReference type="HOGENOM" id="CLU_805929_0_0_0"/>
<dbReference type="OrthoDB" id="9814472at2"/>
<protein>
    <submittedName>
        <fullName evidence="1">Uncharacterized protein</fullName>
    </submittedName>
</protein>
<gene>
    <name evidence="1" type="ordered locus">Dtur_0889</name>
</gene>
<dbReference type="EMBL" id="CP001251">
    <property type="protein sequence ID" value="ACK42170.1"/>
    <property type="molecule type" value="Genomic_DNA"/>
</dbReference>
<dbReference type="STRING" id="515635.Dtur_0889"/>
<keyword evidence="2" id="KW-1185">Reference proteome</keyword>
<dbReference type="EnsemblBacteria" id="ACK42170">
    <property type="protein sequence ID" value="ACK42170"/>
    <property type="gene ID" value="Dtur_0889"/>
</dbReference>
<dbReference type="KEGG" id="dtu:Dtur_0889"/>
<evidence type="ECO:0000313" key="1">
    <source>
        <dbReference type="EMBL" id="ACK42170.1"/>
    </source>
</evidence>
<reference evidence="2" key="1">
    <citation type="journal article" date="2016" name="Front. Microbiol.">
        <title>The complete genome sequence of hyperthermophile Dictyoglomus turgidum DSM 6724 reveals a specialized carbohydrate fermentor.</title>
        <authorList>
            <person name="Brumm P.J."/>
            <person name="Gowda K."/>
            <person name="Robb F.T."/>
            <person name="Mead D.A."/>
        </authorList>
    </citation>
    <scope>NUCLEOTIDE SEQUENCE [LARGE SCALE GENOMIC DNA]</scope>
    <source>
        <strain evidence="2">DSM 6724 / Z-1310</strain>
    </source>
</reference>
<dbReference type="AlphaFoldDB" id="B8E142"/>
<accession>B8E142</accession>
<proteinExistence type="predicted"/>
<evidence type="ECO:0000313" key="2">
    <source>
        <dbReference type="Proteomes" id="UP000007719"/>
    </source>
</evidence>
<organism evidence="1 2">
    <name type="scientific">Dictyoglomus turgidum (strain DSM 6724 / Z-1310)</name>
    <dbReference type="NCBI Taxonomy" id="515635"/>
    <lineage>
        <taxon>Bacteria</taxon>
        <taxon>Pseudomonadati</taxon>
        <taxon>Dictyoglomota</taxon>
        <taxon>Dictyoglomia</taxon>
        <taxon>Dictyoglomales</taxon>
        <taxon>Dictyoglomaceae</taxon>
        <taxon>Dictyoglomus</taxon>
    </lineage>
</organism>
<dbReference type="RefSeq" id="WP_012583254.1">
    <property type="nucleotide sequence ID" value="NC_011661.1"/>
</dbReference>
<name>B8E142_DICTD</name>
<dbReference type="Proteomes" id="UP000007719">
    <property type="component" value="Chromosome"/>
</dbReference>
<dbReference type="InParanoid" id="B8E142"/>